<dbReference type="AlphaFoldDB" id="A0A8H5BQJ5"/>
<comment type="caution">
    <text evidence="3">The sequence shown here is derived from an EMBL/GenBank/DDBJ whole genome shotgun (WGS) entry which is preliminary data.</text>
</comment>
<name>A0A8H5BQJ5_9AGAR</name>
<feature type="coiled-coil region" evidence="1">
    <location>
        <begin position="58"/>
        <end position="85"/>
    </location>
</feature>
<evidence type="ECO:0000313" key="3">
    <source>
        <dbReference type="EMBL" id="KAF5327755.1"/>
    </source>
</evidence>
<dbReference type="Proteomes" id="UP000567179">
    <property type="component" value="Unassembled WGS sequence"/>
</dbReference>
<evidence type="ECO:0000256" key="1">
    <source>
        <dbReference type="SAM" id="Coils"/>
    </source>
</evidence>
<accession>A0A8H5BQJ5</accession>
<keyword evidence="4" id="KW-1185">Reference proteome</keyword>
<organism evidence="3 4">
    <name type="scientific">Psilocybe cf. subviscida</name>
    <dbReference type="NCBI Taxonomy" id="2480587"/>
    <lineage>
        <taxon>Eukaryota</taxon>
        <taxon>Fungi</taxon>
        <taxon>Dikarya</taxon>
        <taxon>Basidiomycota</taxon>
        <taxon>Agaricomycotina</taxon>
        <taxon>Agaricomycetes</taxon>
        <taxon>Agaricomycetidae</taxon>
        <taxon>Agaricales</taxon>
        <taxon>Agaricineae</taxon>
        <taxon>Strophariaceae</taxon>
        <taxon>Psilocybe</taxon>
    </lineage>
</organism>
<dbReference type="EMBL" id="JAACJJ010000014">
    <property type="protein sequence ID" value="KAF5327755.1"/>
    <property type="molecule type" value="Genomic_DNA"/>
</dbReference>
<feature type="region of interest" description="Disordered" evidence="2">
    <location>
        <begin position="88"/>
        <end position="134"/>
    </location>
</feature>
<reference evidence="3 4" key="1">
    <citation type="journal article" date="2020" name="ISME J.">
        <title>Uncovering the hidden diversity of litter-decomposition mechanisms in mushroom-forming fungi.</title>
        <authorList>
            <person name="Floudas D."/>
            <person name="Bentzer J."/>
            <person name="Ahren D."/>
            <person name="Johansson T."/>
            <person name="Persson P."/>
            <person name="Tunlid A."/>
        </authorList>
    </citation>
    <scope>NUCLEOTIDE SEQUENCE [LARGE SCALE GENOMIC DNA]</scope>
    <source>
        <strain evidence="3 4">CBS 101986</strain>
    </source>
</reference>
<evidence type="ECO:0000313" key="4">
    <source>
        <dbReference type="Proteomes" id="UP000567179"/>
    </source>
</evidence>
<feature type="compositionally biased region" description="Polar residues" evidence="2">
    <location>
        <begin position="95"/>
        <end position="106"/>
    </location>
</feature>
<keyword evidence="1" id="KW-0175">Coiled coil</keyword>
<evidence type="ECO:0000256" key="2">
    <source>
        <dbReference type="SAM" id="MobiDB-lite"/>
    </source>
</evidence>
<proteinExistence type="predicted"/>
<sequence>MRKPANETTGMISVDICTSGNEKLGTFLFQRQSEEFIQSKGMNASLLTKKERKAHNRLKELKKSRDLIDDQIKAAEEHLDRLKEEKLARRRGIRSTETGPSTSDDQAASGAPGIVSNQVGTGSSGGGQSVQDPEVATDIAMGDAEGEEGMKMDDGESMSVLLDNATQDDEFLRDKGAIGHAAVKEKKSRRRRRPIAVDLATPGEQAPEVPAVVDQENVGQAGQKAREVKGATNFEMGDVEIKENVKMADD</sequence>
<protein>
    <submittedName>
        <fullName evidence="3">Uncharacterized protein</fullName>
    </submittedName>
</protein>
<gene>
    <name evidence="3" type="ORF">D9619_004731</name>
</gene>